<dbReference type="SUPFAM" id="SSF46785">
    <property type="entry name" value="Winged helix' DNA-binding domain"/>
    <property type="match status" value="1"/>
</dbReference>
<dbReference type="RefSeq" id="WP_132088201.1">
    <property type="nucleotide sequence ID" value="NZ_JANKAQ010000002.1"/>
</dbReference>
<gene>
    <name evidence="5" type="ORF">EV212_101451</name>
</gene>
<dbReference type="Pfam" id="PF13545">
    <property type="entry name" value="HTH_Crp_2"/>
    <property type="match status" value="1"/>
</dbReference>
<dbReference type="PROSITE" id="PS50042">
    <property type="entry name" value="CNMP_BINDING_3"/>
    <property type="match status" value="1"/>
</dbReference>
<name>A0A4V2SE54_9FIRM</name>
<dbReference type="SUPFAM" id="SSF51206">
    <property type="entry name" value="cAMP-binding domain-like"/>
    <property type="match status" value="1"/>
</dbReference>
<dbReference type="InterPro" id="IPR012318">
    <property type="entry name" value="HTH_CRP"/>
</dbReference>
<evidence type="ECO:0000259" key="4">
    <source>
        <dbReference type="PROSITE" id="PS50042"/>
    </source>
</evidence>
<proteinExistence type="predicted"/>
<dbReference type="InterPro" id="IPR014710">
    <property type="entry name" value="RmlC-like_jellyroll"/>
</dbReference>
<feature type="domain" description="Cyclic nucleotide-binding" evidence="4">
    <location>
        <begin position="6"/>
        <end position="107"/>
    </location>
</feature>
<dbReference type="Pfam" id="PF00027">
    <property type="entry name" value="cNMP_binding"/>
    <property type="match status" value="1"/>
</dbReference>
<dbReference type="InterPro" id="IPR018490">
    <property type="entry name" value="cNMP-bd_dom_sf"/>
</dbReference>
<evidence type="ECO:0000256" key="3">
    <source>
        <dbReference type="ARBA" id="ARBA00023163"/>
    </source>
</evidence>
<protein>
    <submittedName>
        <fullName evidence="5">CRP-like cAMP-binding protein</fullName>
    </submittedName>
</protein>
<keyword evidence="1" id="KW-0805">Transcription regulation</keyword>
<dbReference type="GO" id="GO:0003677">
    <property type="term" value="F:DNA binding"/>
    <property type="evidence" value="ECO:0007669"/>
    <property type="project" value="UniProtKB-KW"/>
</dbReference>
<dbReference type="InterPro" id="IPR000595">
    <property type="entry name" value="cNMP-bd_dom"/>
</dbReference>
<evidence type="ECO:0000313" key="6">
    <source>
        <dbReference type="Proteomes" id="UP000295711"/>
    </source>
</evidence>
<dbReference type="CDD" id="cd00038">
    <property type="entry name" value="CAP_ED"/>
    <property type="match status" value="1"/>
</dbReference>
<comment type="caution">
    <text evidence="5">The sequence shown here is derived from an EMBL/GenBank/DDBJ whole genome shotgun (WGS) entry which is preliminary data.</text>
</comment>
<dbReference type="Proteomes" id="UP000295711">
    <property type="component" value="Unassembled WGS sequence"/>
</dbReference>
<keyword evidence="3" id="KW-0804">Transcription</keyword>
<keyword evidence="2" id="KW-0238">DNA-binding</keyword>
<evidence type="ECO:0000256" key="2">
    <source>
        <dbReference type="ARBA" id="ARBA00023125"/>
    </source>
</evidence>
<accession>A0A4V2SE54</accession>
<dbReference type="OrthoDB" id="9774616at2"/>
<evidence type="ECO:0000256" key="1">
    <source>
        <dbReference type="ARBA" id="ARBA00023015"/>
    </source>
</evidence>
<dbReference type="EMBL" id="SLXA01000001">
    <property type="protein sequence ID" value="TCO86658.1"/>
    <property type="molecule type" value="Genomic_DNA"/>
</dbReference>
<dbReference type="Gene3D" id="2.60.120.10">
    <property type="entry name" value="Jelly Rolls"/>
    <property type="match status" value="1"/>
</dbReference>
<sequence length="214" mass="25190">MDNVYIFDNISHQELEKMMVCFKSQIRTFPAHEQLLLSSSSANQIGVILSGEADLIKYDYDGYRSIIEHLTTQDIFGQLLLRPFDESPMEVLSCTNCEVLFFDYECLIKRCAYACAHHSMLVNNVLQIFSSKTRQLHTRLDILSQRSIRNKLLTYFRHLAYEYHSESFILPFTLNSMADYLFIDRSAMLREMKKMRDENLIQSKGRRITLQHHE</sequence>
<dbReference type="InterPro" id="IPR036390">
    <property type="entry name" value="WH_DNA-bd_sf"/>
</dbReference>
<keyword evidence="6" id="KW-1185">Reference proteome</keyword>
<evidence type="ECO:0000313" key="5">
    <source>
        <dbReference type="EMBL" id="TCO86658.1"/>
    </source>
</evidence>
<reference evidence="5 6" key="1">
    <citation type="submission" date="2019-03" db="EMBL/GenBank/DDBJ databases">
        <title>Genomic Encyclopedia of Type Strains, Phase IV (KMG-IV): sequencing the most valuable type-strain genomes for metagenomic binning, comparative biology and taxonomic classification.</title>
        <authorList>
            <person name="Goeker M."/>
        </authorList>
    </citation>
    <scope>NUCLEOTIDE SEQUENCE [LARGE SCALE GENOMIC DNA]</scope>
    <source>
        <strain evidence="5 6">DSM 28559</strain>
    </source>
</reference>
<dbReference type="AlphaFoldDB" id="A0A4V2SE54"/>
<dbReference type="GO" id="GO:0006355">
    <property type="term" value="P:regulation of DNA-templated transcription"/>
    <property type="evidence" value="ECO:0007669"/>
    <property type="project" value="InterPro"/>
</dbReference>
<organism evidence="5 6">
    <name type="scientific">Frisingicoccus caecimuris</name>
    <dbReference type="NCBI Taxonomy" id="1796636"/>
    <lineage>
        <taxon>Bacteria</taxon>
        <taxon>Bacillati</taxon>
        <taxon>Bacillota</taxon>
        <taxon>Clostridia</taxon>
        <taxon>Lachnospirales</taxon>
        <taxon>Lachnospiraceae</taxon>
        <taxon>Frisingicoccus</taxon>
    </lineage>
</organism>